<dbReference type="GO" id="GO:0004252">
    <property type="term" value="F:serine-type endopeptidase activity"/>
    <property type="evidence" value="ECO:0007669"/>
    <property type="project" value="InterPro"/>
</dbReference>
<dbReference type="Proteomes" id="UP000231382">
    <property type="component" value="Unassembled WGS sequence"/>
</dbReference>
<dbReference type="InterPro" id="IPR001940">
    <property type="entry name" value="Peptidase_S1C"/>
</dbReference>
<dbReference type="SUPFAM" id="SSF50156">
    <property type="entry name" value="PDZ domain-like"/>
    <property type="match status" value="1"/>
</dbReference>
<comment type="caution">
    <text evidence="4">The sequence shown here is derived from an EMBL/GenBank/DDBJ whole genome shotgun (WGS) entry which is preliminary data.</text>
</comment>
<evidence type="ECO:0000256" key="2">
    <source>
        <dbReference type="ARBA" id="ARBA00022801"/>
    </source>
</evidence>
<dbReference type="AlphaFoldDB" id="A0A2H0W5Q8"/>
<sequence>MIALIFVSGAVGGIGGIILLSQDSNSLAKKLGLSNVTIPTVSTQKITVQESSAIIDATKKVANSVVSITLKSTAQNIFGQTYQTSAAGTGFIITSDGLILTNKHVASDLTAAYTVVTYDGTAYDAKVQSKDPVYDLAVLKIEARNLPVVDLGDSSDLQIGQYVVAVGNALGQFSNTVTAGIISGKGRQIDASSETGVGSETLSGLLQTDAAINPGNSGGPLVNLAGQVVGINTAVASGAQGIGFAIPINSAKADIDSIKSTGAIVRPYLGVRYVEITPDIAKANELAVDYGALIQGAGLGSPAIVSGSPADKAGLMENDIITEVNGTKIDQNNSLLTLIQQFKVGDNITLKVLSGGKTKEVKVTLDQASN</sequence>
<evidence type="ECO:0000256" key="1">
    <source>
        <dbReference type="ARBA" id="ARBA00022670"/>
    </source>
</evidence>
<dbReference type="Gene3D" id="2.30.42.10">
    <property type="match status" value="1"/>
</dbReference>
<keyword evidence="2" id="KW-0378">Hydrolase</keyword>
<evidence type="ECO:0000259" key="3">
    <source>
        <dbReference type="SMART" id="SM00228"/>
    </source>
</evidence>
<dbReference type="GO" id="GO:0006508">
    <property type="term" value="P:proteolysis"/>
    <property type="evidence" value="ECO:0007669"/>
    <property type="project" value="UniProtKB-KW"/>
</dbReference>
<dbReference type="InterPro" id="IPR051201">
    <property type="entry name" value="Chloro_Bact_Ser_Proteases"/>
</dbReference>
<dbReference type="PRINTS" id="PR00834">
    <property type="entry name" value="PROTEASES2C"/>
</dbReference>
<proteinExistence type="predicted"/>
<dbReference type="Pfam" id="PF13365">
    <property type="entry name" value="Trypsin_2"/>
    <property type="match status" value="1"/>
</dbReference>
<dbReference type="SMART" id="SM00228">
    <property type="entry name" value="PDZ"/>
    <property type="match status" value="1"/>
</dbReference>
<evidence type="ECO:0000313" key="5">
    <source>
        <dbReference type="Proteomes" id="UP000231382"/>
    </source>
</evidence>
<dbReference type="PANTHER" id="PTHR43343:SF3">
    <property type="entry name" value="PROTEASE DO-LIKE 8, CHLOROPLASTIC"/>
    <property type="match status" value="1"/>
</dbReference>
<dbReference type="InterPro" id="IPR001478">
    <property type="entry name" value="PDZ"/>
</dbReference>
<gene>
    <name evidence="4" type="ORF">COT78_03795</name>
</gene>
<dbReference type="Pfam" id="PF13180">
    <property type="entry name" value="PDZ_2"/>
    <property type="match status" value="1"/>
</dbReference>
<organism evidence="4 5">
    <name type="scientific">Candidatus Berkelbacteria bacterium CG10_big_fil_rev_8_21_14_0_10_43_13</name>
    <dbReference type="NCBI Taxonomy" id="1974514"/>
    <lineage>
        <taxon>Bacteria</taxon>
        <taxon>Candidatus Berkelbacteria</taxon>
    </lineage>
</organism>
<dbReference type="InterPro" id="IPR036034">
    <property type="entry name" value="PDZ_sf"/>
</dbReference>
<dbReference type="EMBL" id="PEZW01000026">
    <property type="protein sequence ID" value="PIS07402.1"/>
    <property type="molecule type" value="Genomic_DNA"/>
</dbReference>
<evidence type="ECO:0000313" key="4">
    <source>
        <dbReference type="EMBL" id="PIS07402.1"/>
    </source>
</evidence>
<reference evidence="5" key="1">
    <citation type="submission" date="2017-09" db="EMBL/GenBank/DDBJ databases">
        <title>Depth-based differentiation of microbial function through sediment-hosted aquifers and enrichment of novel symbionts in the deep terrestrial subsurface.</title>
        <authorList>
            <person name="Probst A.J."/>
            <person name="Ladd B."/>
            <person name="Jarett J.K."/>
            <person name="Geller-Mcgrath D.E."/>
            <person name="Sieber C.M.K."/>
            <person name="Emerson J.B."/>
            <person name="Anantharaman K."/>
            <person name="Thomas B.C."/>
            <person name="Malmstrom R."/>
            <person name="Stieglmeier M."/>
            <person name="Klingl A."/>
            <person name="Woyke T."/>
            <person name="Ryan C.M."/>
            <person name="Banfield J.F."/>
        </authorList>
    </citation>
    <scope>NUCLEOTIDE SEQUENCE [LARGE SCALE GENOMIC DNA]</scope>
</reference>
<protein>
    <recommendedName>
        <fullName evidence="3">PDZ domain-containing protein</fullName>
    </recommendedName>
</protein>
<feature type="domain" description="PDZ" evidence="3">
    <location>
        <begin position="288"/>
        <end position="356"/>
    </location>
</feature>
<dbReference type="Gene3D" id="2.40.10.120">
    <property type="match status" value="1"/>
</dbReference>
<keyword evidence="1" id="KW-0645">Protease</keyword>
<dbReference type="SUPFAM" id="SSF50494">
    <property type="entry name" value="Trypsin-like serine proteases"/>
    <property type="match status" value="1"/>
</dbReference>
<name>A0A2H0W5Q8_9BACT</name>
<dbReference type="InterPro" id="IPR009003">
    <property type="entry name" value="Peptidase_S1_PA"/>
</dbReference>
<dbReference type="PANTHER" id="PTHR43343">
    <property type="entry name" value="PEPTIDASE S12"/>
    <property type="match status" value="1"/>
</dbReference>
<accession>A0A2H0W5Q8</accession>